<accession>A0A6A1UHI1</accession>
<evidence type="ECO:0000313" key="3">
    <source>
        <dbReference type="Proteomes" id="UP000516437"/>
    </source>
</evidence>
<evidence type="ECO:0008006" key="4">
    <source>
        <dbReference type="Google" id="ProtNLM"/>
    </source>
</evidence>
<organism evidence="2 3">
    <name type="scientific">Morella rubra</name>
    <name type="common">Chinese bayberry</name>
    <dbReference type="NCBI Taxonomy" id="262757"/>
    <lineage>
        <taxon>Eukaryota</taxon>
        <taxon>Viridiplantae</taxon>
        <taxon>Streptophyta</taxon>
        <taxon>Embryophyta</taxon>
        <taxon>Tracheophyta</taxon>
        <taxon>Spermatophyta</taxon>
        <taxon>Magnoliopsida</taxon>
        <taxon>eudicotyledons</taxon>
        <taxon>Gunneridae</taxon>
        <taxon>Pentapetalae</taxon>
        <taxon>rosids</taxon>
        <taxon>fabids</taxon>
        <taxon>Fagales</taxon>
        <taxon>Myricaceae</taxon>
        <taxon>Morella</taxon>
    </lineage>
</organism>
<gene>
    <name evidence="2" type="ORF">CJ030_MR0G020146</name>
</gene>
<feature type="region of interest" description="Disordered" evidence="1">
    <location>
        <begin position="722"/>
        <end position="760"/>
    </location>
</feature>
<feature type="compositionally biased region" description="Polar residues" evidence="1">
    <location>
        <begin position="731"/>
        <end position="748"/>
    </location>
</feature>
<dbReference type="EMBL" id="RXIC02000448">
    <property type="protein sequence ID" value="KAB1199578.1"/>
    <property type="molecule type" value="Genomic_DNA"/>
</dbReference>
<dbReference type="GO" id="GO:0007623">
    <property type="term" value="P:circadian rhythm"/>
    <property type="evidence" value="ECO:0007669"/>
    <property type="project" value="InterPro"/>
</dbReference>
<dbReference type="GO" id="GO:0006355">
    <property type="term" value="P:regulation of DNA-templated transcription"/>
    <property type="evidence" value="ECO:0007669"/>
    <property type="project" value="InterPro"/>
</dbReference>
<comment type="caution">
    <text evidence="2">The sequence shown here is derived from an EMBL/GenBank/DDBJ whole genome shotgun (WGS) entry which is preliminary data.</text>
</comment>
<evidence type="ECO:0000256" key="1">
    <source>
        <dbReference type="SAM" id="MobiDB-lite"/>
    </source>
</evidence>
<dbReference type="InterPro" id="IPR039928">
    <property type="entry name" value="LNK"/>
</dbReference>
<dbReference type="OrthoDB" id="618331at2759"/>
<proteinExistence type="predicted"/>
<keyword evidence="3" id="KW-1185">Reference proteome</keyword>
<dbReference type="AlphaFoldDB" id="A0A6A1UHI1"/>
<dbReference type="PANTHER" id="PTHR33334:SF5">
    <property type="entry name" value="PROTEIN LNK2"/>
    <property type="match status" value="1"/>
</dbReference>
<dbReference type="PANTHER" id="PTHR33334">
    <property type="entry name" value="PROTEIN LNK1"/>
    <property type="match status" value="1"/>
</dbReference>
<evidence type="ECO:0000313" key="2">
    <source>
        <dbReference type="EMBL" id="KAB1199578.1"/>
    </source>
</evidence>
<reference evidence="2 3" key="1">
    <citation type="journal article" date="2019" name="Plant Biotechnol. J.">
        <title>The red bayberry genome and genetic basis of sex determination.</title>
        <authorList>
            <person name="Jia H.M."/>
            <person name="Jia H.J."/>
            <person name="Cai Q.L."/>
            <person name="Wang Y."/>
            <person name="Zhao H.B."/>
            <person name="Yang W.F."/>
            <person name="Wang G.Y."/>
            <person name="Li Y.H."/>
            <person name="Zhan D.L."/>
            <person name="Shen Y.T."/>
            <person name="Niu Q.F."/>
            <person name="Chang L."/>
            <person name="Qiu J."/>
            <person name="Zhao L."/>
            <person name="Xie H.B."/>
            <person name="Fu W.Y."/>
            <person name="Jin J."/>
            <person name="Li X.W."/>
            <person name="Jiao Y."/>
            <person name="Zhou C.C."/>
            <person name="Tu T."/>
            <person name="Chai C.Y."/>
            <person name="Gao J.L."/>
            <person name="Fan L.J."/>
            <person name="van de Weg E."/>
            <person name="Wang J.Y."/>
            <person name="Gao Z.S."/>
        </authorList>
    </citation>
    <scope>NUCLEOTIDE SEQUENCE [LARGE SCALE GENOMIC DNA]</scope>
    <source>
        <tissue evidence="2">Leaves</tissue>
    </source>
</reference>
<dbReference type="Proteomes" id="UP000516437">
    <property type="component" value="Unassembled WGS sequence"/>
</dbReference>
<sequence>MGLHCTQLANIIWGEGLESGDHIVPYREASEDYCNKKGWNQEAATIKPTEQRTAGAKIDLHGRKLGSSSDLDPNANITTSGFGMDSWLVLSSSNAAKTDRDSIGTEVSNNLTQIKTAQLDKDAEIFQNTNGDEGQGELIDYDWANIGSFDDLDRIFSNDDPVFGLANIGNADEPWSTSKDVANSPQKNFPISEDSPIFGSGELRHSSEQLEIRTEYLQHDDQSFPIDHGNIKDPALNDVQTAHVPHHLEYGGGRRKRMVKEKTDRDKVGKTSAATSRLVAKNVVNTNEFMDKIMTQYIFNHRVIPTESSHTLVILLELSSWPIFEAFRSSILEIVVNLVSKFHMASRQTKLLKSQRKSEQKSEAKTVQHLYGTWSPSRNPSRQYENQLASSMLLSPPSSMLSQQRQLSGTESLQYKHVANPFLAASAYGNLTNPYPAMPVLAHIQSAERKHQPMLSDYEGSPGGENPASKSVSTTVKPLTMTPQEKIEKLRRRQQMQAMLAIQKQQQQLSHQVPSANQSITQKCPQESQTQHFEEANLELEDISTLPSMDPNSPIEQDDSNTVSVAVDDYSLEDTILYRLQDIISKLDVKLRVCIRDSLFRLAQSATQRHYASDTSSTNKSGREEHDVVAKEELNNCNRYSGMPDMETQTNPIDRTVAHLLFHRPLELTGKHPDTPESPISANLACERKVAGLVNLPIGCLPESAQSKQNFPHQGPMISCPPAEPNHVDQFKNSPCIDTSENASNNDTADGGAMEVEASK</sequence>
<name>A0A6A1UHI1_9ROSI</name>
<feature type="region of interest" description="Disordered" evidence="1">
    <location>
        <begin position="451"/>
        <end position="475"/>
    </location>
</feature>
<protein>
    <recommendedName>
        <fullName evidence="4">Protein LNK2</fullName>
    </recommendedName>
</protein>